<accession>A0ABP7YU43</accession>
<keyword evidence="2" id="KW-1185">Reference proteome</keyword>
<sequence>MGTPFPPGFSGIDPDLMADMIKEFRRGRADITGALASYRSRLPALGVDVSPLSYVDRVCAWIDEQLPMLTRRKDLAVALDDSSERGLASVDESLIVSPADARRQGTILAVLFKSTRLDEGAYHDVLNELGMHRFDADYAAAFFAALGPELTGRLPSLIKKYAREGHADRQLRETSQAFGSAVSGGMDVPKFNSVAKAMFETKMFREERQGVASLVAYGTFPPEWLASLARVHALDPAYRRLSSGLSARSDLTGTDWESIREMLRALSNNPAAARLAFQGTAEANPRPTGKSGPYLLPSKPEPDLGHVISTFTRLSVFDEQAVEQLGRALAAGSGAYDEKDGAHSREAGRFAFTVMTTLQDKVPDGMQIPMSQIAGAYATEIAEGANIDDRNQDTAFGKVKSYTPGLKPMFSLSPQDTYAFLKTFADSPEHMKPFEQGMGALARSLGAEGIRIETAKAKGRIRHDAPGLERVMQALGYVAGLQSQAQRTVQGDLDEQDAKKREQLRALMDAGIDVGSFFVPSASVADEVVWEFFTKQIGQGADAYMAAAGKDTRLKRLENKELQMAIGLQHAVVQRLIERGYPIKVSVWQADHPHPGYLFYNNENGHLYPWKEIKSEPRLLDNYIAWLNANGRGGDSEDAFGQVAVNAMNDFRGAYKGAVDKILEWEQESKK</sequence>
<name>A0ABP7YU43_9ACTN</name>
<comment type="caution">
    <text evidence="1">The sequence shown here is derived from an EMBL/GenBank/DDBJ whole genome shotgun (WGS) entry which is preliminary data.</text>
</comment>
<reference evidence="2" key="1">
    <citation type="journal article" date="2019" name="Int. J. Syst. Evol. Microbiol.">
        <title>The Global Catalogue of Microorganisms (GCM) 10K type strain sequencing project: providing services to taxonomists for standard genome sequencing and annotation.</title>
        <authorList>
            <consortium name="The Broad Institute Genomics Platform"/>
            <consortium name="The Broad Institute Genome Sequencing Center for Infectious Disease"/>
            <person name="Wu L."/>
            <person name="Ma J."/>
        </authorList>
    </citation>
    <scope>NUCLEOTIDE SEQUENCE [LARGE SCALE GENOMIC DNA]</scope>
    <source>
        <strain evidence="2">JCM 17316</strain>
    </source>
</reference>
<proteinExistence type="predicted"/>
<evidence type="ECO:0000313" key="2">
    <source>
        <dbReference type="Proteomes" id="UP001500266"/>
    </source>
</evidence>
<dbReference type="Proteomes" id="UP001500266">
    <property type="component" value="Unassembled WGS sequence"/>
</dbReference>
<protein>
    <submittedName>
        <fullName evidence="1">Uncharacterized protein</fullName>
    </submittedName>
</protein>
<organism evidence="1 2">
    <name type="scientific">Actinomadura keratinilytica</name>
    <dbReference type="NCBI Taxonomy" id="547461"/>
    <lineage>
        <taxon>Bacteria</taxon>
        <taxon>Bacillati</taxon>
        <taxon>Actinomycetota</taxon>
        <taxon>Actinomycetes</taxon>
        <taxon>Streptosporangiales</taxon>
        <taxon>Thermomonosporaceae</taxon>
        <taxon>Actinomadura</taxon>
    </lineage>
</organism>
<gene>
    <name evidence="1" type="ORF">GCM10022416_29310</name>
</gene>
<dbReference type="RefSeq" id="WP_378269673.1">
    <property type="nucleotide sequence ID" value="NZ_JBHTFR010000001.1"/>
</dbReference>
<dbReference type="EMBL" id="BAABDO010000037">
    <property type="protein sequence ID" value="GAA4141384.1"/>
    <property type="molecule type" value="Genomic_DNA"/>
</dbReference>
<evidence type="ECO:0000313" key="1">
    <source>
        <dbReference type="EMBL" id="GAA4141384.1"/>
    </source>
</evidence>